<comment type="caution">
    <text evidence="2">The sequence shown here is derived from an EMBL/GenBank/DDBJ whole genome shotgun (WGS) entry which is preliminary data.</text>
</comment>
<accession>A0A538TNB7</accession>
<organism evidence="2 3">
    <name type="scientific">Eiseniibacteriota bacterium</name>
    <dbReference type="NCBI Taxonomy" id="2212470"/>
    <lineage>
        <taxon>Bacteria</taxon>
        <taxon>Candidatus Eiseniibacteriota</taxon>
    </lineage>
</organism>
<evidence type="ECO:0000256" key="1">
    <source>
        <dbReference type="SAM" id="MobiDB-lite"/>
    </source>
</evidence>
<gene>
    <name evidence="2" type="ORF">E6K78_08275</name>
</gene>
<evidence type="ECO:0000313" key="2">
    <source>
        <dbReference type="EMBL" id="TMQ65110.1"/>
    </source>
</evidence>
<dbReference type="Proteomes" id="UP000316609">
    <property type="component" value="Unassembled WGS sequence"/>
</dbReference>
<proteinExistence type="predicted"/>
<dbReference type="AlphaFoldDB" id="A0A538TNB7"/>
<name>A0A538TNB7_UNCEI</name>
<feature type="region of interest" description="Disordered" evidence="1">
    <location>
        <begin position="90"/>
        <end position="110"/>
    </location>
</feature>
<sequence length="110" mass="12330">MAFEEASATEQDRALLERLATRVVELHMEVPAILALETARPLAVVASQAMIFLEPLAQAVFPTPDYRRFAVLVERRENLEFLLQRIEAHAATRGRPRDASRSDSNTERGG</sequence>
<protein>
    <submittedName>
        <fullName evidence="2">Uncharacterized protein</fullName>
    </submittedName>
</protein>
<evidence type="ECO:0000313" key="3">
    <source>
        <dbReference type="Proteomes" id="UP000316609"/>
    </source>
</evidence>
<dbReference type="EMBL" id="VBOY01000075">
    <property type="protein sequence ID" value="TMQ65110.1"/>
    <property type="molecule type" value="Genomic_DNA"/>
</dbReference>
<reference evidence="2 3" key="1">
    <citation type="journal article" date="2019" name="Nat. Microbiol.">
        <title>Mediterranean grassland soil C-N compound turnover is dependent on rainfall and depth, and is mediated by genomically divergent microorganisms.</title>
        <authorList>
            <person name="Diamond S."/>
            <person name="Andeer P.F."/>
            <person name="Li Z."/>
            <person name="Crits-Christoph A."/>
            <person name="Burstein D."/>
            <person name="Anantharaman K."/>
            <person name="Lane K.R."/>
            <person name="Thomas B.C."/>
            <person name="Pan C."/>
            <person name="Northen T.R."/>
            <person name="Banfield J.F."/>
        </authorList>
    </citation>
    <scope>NUCLEOTIDE SEQUENCE [LARGE SCALE GENOMIC DNA]</scope>
    <source>
        <strain evidence="2">WS_8</strain>
    </source>
</reference>